<feature type="transmembrane region" description="Helical" evidence="14">
    <location>
        <begin position="229"/>
        <end position="247"/>
    </location>
</feature>
<evidence type="ECO:0000256" key="5">
    <source>
        <dbReference type="ARBA" id="ARBA00022475"/>
    </source>
</evidence>
<dbReference type="OrthoDB" id="139172at2"/>
<dbReference type="PIRSF" id="PIRSF016636">
    <property type="entry name" value="AlgI_DltB"/>
    <property type="match status" value="1"/>
</dbReference>
<accession>A0A132EFH2</accession>
<feature type="transmembrane region" description="Helical" evidence="14">
    <location>
        <begin position="187"/>
        <end position="208"/>
    </location>
</feature>
<sequence>MRSRVVARRRLMIVPSFPFFAFAAVAAVIFNLSRALVWQNVVLAVVNIAFLLTFSHDPAALAPFAALLLVGYIGARVMQSQPRLPLFVPLLVLVIAMFFWLKRYTFVPSALLLHYPYVTIGVSYVFFRVLHLIIDARSPGLPTRLSPLVYLNYVLNFTSLVSGPIQRYQDYYVTQTEQRLRPDIVDFGIALERIVTGFFKVAIVSMILSHFKQQALDALALASPSHGRLLDGIVVAAIYPIYLYFNFSGYVDVVIGVARFFGIALPENFDRPFTSTNFINFWSRWHITLSTWLKTYVYNPLLMALMKRFPSRRIEPYLGVFAFFVTFFLVGAWHGQTSMFLFFGLLQGGGVSVNKLYRIVMTKRLGKKRFIGLGNHPLYAACMRGLTFTFFAFSLFWFWSTWTQMGSIITALGWGTVALVWPIVFAAATIVLALLQWARAGVLMLGSAERPWFLSRYTRTAWGTAMAVVTVLTLVISSSPAPDIVYKTF</sequence>
<keyword evidence="6 13" id="KW-0808">Transferase</keyword>
<feature type="transmembrane region" description="Helical" evidence="14">
    <location>
        <begin position="459"/>
        <end position="479"/>
    </location>
</feature>
<evidence type="ECO:0000256" key="3">
    <source>
        <dbReference type="ARBA" id="ARBA00010323"/>
    </source>
</evidence>
<dbReference type="GO" id="GO:0042121">
    <property type="term" value="P:alginic acid biosynthetic process"/>
    <property type="evidence" value="ECO:0007669"/>
    <property type="project" value="UniProtKB-KW"/>
</dbReference>
<comment type="pathway">
    <text evidence="2">Glycan biosynthesis; alginate biosynthesis.</text>
</comment>
<evidence type="ECO:0000256" key="11">
    <source>
        <dbReference type="ARBA" id="ARBA00023315"/>
    </source>
</evidence>
<evidence type="ECO:0000256" key="10">
    <source>
        <dbReference type="ARBA" id="ARBA00023136"/>
    </source>
</evidence>
<feature type="transmembrane region" description="Helical" evidence="14">
    <location>
        <begin position="339"/>
        <end position="357"/>
    </location>
</feature>
<feature type="transmembrane region" description="Helical" evidence="14">
    <location>
        <begin position="12"/>
        <end position="30"/>
    </location>
</feature>
<dbReference type="InterPro" id="IPR004299">
    <property type="entry name" value="MBOAT_fam"/>
</dbReference>
<evidence type="ECO:0000256" key="13">
    <source>
        <dbReference type="PIRNR" id="PIRNR016636"/>
    </source>
</evidence>
<feature type="transmembrane region" description="Helical" evidence="14">
    <location>
        <begin position="419"/>
        <end position="438"/>
    </location>
</feature>
<dbReference type="EMBL" id="LPJR01000031">
    <property type="protein sequence ID" value="KWF29311.1"/>
    <property type="molecule type" value="Genomic_DNA"/>
</dbReference>
<evidence type="ECO:0000256" key="1">
    <source>
        <dbReference type="ARBA" id="ARBA00004651"/>
    </source>
</evidence>
<evidence type="ECO:0000256" key="8">
    <source>
        <dbReference type="ARBA" id="ARBA00022841"/>
    </source>
</evidence>
<comment type="subcellular location">
    <subcellularLocation>
        <location evidence="1">Cell membrane</location>
        <topology evidence="1">Multi-pass membrane protein</topology>
    </subcellularLocation>
</comment>
<evidence type="ECO:0000256" key="6">
    <source>
        <dbReference type="ARBA" id="ARBA00022679"/>
    </source>
</evidence>
<evidence type="ECO:0000256" key="14">
    <source>
        <dbReference type="SAM" id="Phobius"/>
    </source>
</evidence>
<name>A0A132EFH2_9BURK</name>
<dbReference type="InterPro" id="IPR024194">
    <property type="entry name" value="Ac/AlaTfrase_AlgI/DltB"/>
</dbReference>
<proteinExistence type="inferred from homology"/>
<keyword evidence="8" id="KW-0016">Alginate biosynthesis</keyword>
<keyword evidence="5 13" id="KW-1003">Cell membrane</keyword>
<dbReference type="Pfam" id="PF03062">
    <property type="entry name" value="MBOAT"/>
    <property type="match status" value="1"/>
</dbReference>
<feature type="transmembrane region" description="Helical" evidence="14">
    <location>
        <begin position="113"/>
        <end position="134"/>
    </location>
</feature>
<comment type="caution">
    <text evidence="15">The sequence shown here is derived from an EMBL/GenBank/DDBJ whole genome shotgun (WGS) entry which is preliminary data.</text>
</comment>
<feature type="transmembrane region" description="Helical" evidence="14">
    <location>
        <begin position="61"/>
        <end position="78"/>
    </location>
</feature>
<evidence type="ECO:0000256" key="9">
    <source>
        <dbReference type="ARBA" id="ARBA00022989"/>
    </source>
</evidence>
<dbReference type="Proteomes" id="UP000062912">
    <property type="component" value="Unassembled WGS sequence"/>
</dbReference>
<dbReference type="InterPro" id="IPR051085">
    <property type="entry name" value="MB_O-acyltransferase"/>
</dbReference>
<protein>
    <recommendedName>
        <fullName evidence="4">Probable alginate O-acetylase AlgI</fullName>
    </recommendedName>
    <alternativeName>
        <fullName evidence="12">Alginate biosynthesis protein AlgI</fullName>
    </alternativeName>
</protein>
<reference evidence="15 16" key="1">
    <citation type="submission" date="2015-11" db="EMBL/GenBank/DDBJ databases">
        <title>Expanding the genomic diversity of Burkholderia species for the development of highly accurate diagnostics.</title>
        <authorList>
            <person name="Sahl J."/>
            <person name="Keim P."/>
            <person name="Wagner D."/>
        </authorList>
    </citation>
    <scope>NUCLEOTIDE SEQUENCE [LARGE SCALE GENOMIC DNA]</scope>
    <source>
        <strain evidence="15 16">MSMB368WGS</strain>
    </source>
</reference>
<gene>
    <name evidence="15" type="ORF">WT56_17540</name>
</gene>
<keyword evidence="11 13" id="KW-0012">Acyltransferase</keyword>
<dbReference type="PANTHER" id="PTHR13285">
    <property type="entry name" value="ACYLTRANSFERASE"/>
    <property type="match status" value="1"/>
</dbReference>
<keyword evidence="7 14" id="KW-0812">Transmembrane</keyword>
<dbReference type="GO" id="GO:0016746">
    <property type="term" value="F:acyltransferase activity"/>
    <property type="evidence" value="ECO:0007669"/>
    <property type="project" value="UniProtKB-KW"/>
</dbReference>
<evidence type="ECO:0000313" key="15">
    <source>
        <dbReference type="EMBL" id="KWF29311.1"/>
    </source>
</evidence>
<dbReference type="PANTHER" id="PTHR13285:SF23">
    <property type="entry name" value="TEICHOIC ACID D-ALANYLTRANSFERASE"/>
    <property type="match status" value="1"/>
</dbReference>
<feature type="transmembrane region" description="Helical" evidence="14">
    <location>
        <begin position="84"/>
        <end position="101"/>
    </location>
</feature>
<keyword evidence="9 14" id="KW-1133">Transmembrane helix</keyword>
<evidence type="ECO:0000256" key="7">
    <source>
        <dbReference type="ARBA" id="ARBA00022692"/>
    </source>
</evidence>
<comment type="similarity">
    <text evidence="3 13">Belongs to the membrane-bound acyltransferase family.</text>
</comment>
<feature type="transmembrane region" description="Helical" evidence="14">
    <location>
        <begin position="378"/>
        <end position="399"/>
    </location>
</feature>
<dbReference type="GO" id="GO:0005886">
    <property type="term" value="C:plasma membrane"/>
    <property type="evidence" value="ECO:0007669"/>
    <property type="project" value="UniProtKB-SubCell"/>
</dbReference>
<dbReference type="AlphaFoldDB" id="A0A132EFH2"/>
<organism evidence="15 16">
    <name type="scientific">Burkholderia pseudomultivorans</name>
    <dbReference type="NCBI Taxonomy" id="1207504"/>
    <lineage>
        <taxon>Bacteria</taxon>
        <taxon>Pseudomonadati</taxon>
        <taxon>Pseudomonadota</taxon>
        <taxon>Betaproteobacteria</taxon>
        <taxon>Burkholderiales</taxon>
        <taxon>Burkholderiaceae</taxon>
        <taxon>Burkholderia</taxon>
        <taxon>Burkholderia cepacia complex</taxon>
    </lineage>
</organism>
<evidence type="ECO:0000256" key="4">
    <source>
        <dbReference type="ARBA" id="ARBA00016084"/>
    </source>
</evidence>
<evidence type="ECO:0000256" key="2">
    <source>
        <dbReference type="ARBA" id="ARBA00005182"/>
    </source>
</evidence>
<feature type="transmembrane region" description="Helical" evidence="14">
    <location>
        <begin position="317"/>
        <end position="333"/>
    </location>
</feature>
<evidence type="ECO:0000256" key="12">
    <source>
        <dbReference type="ARBA" id="ARBA00031030"/>
    </source>
</evidence>
<evidence type="ECO:0000313" key="16">
    <source>
        <dbReference type="Proteomes" id="UP000062912"/>
    </source>
</evidence>
<keyword evidence="10 13" id="KW-0472">Membrane</keyword>